<proteinExistence type="predicted"/>
<dbReference type="Gene3D" id="1.10.287.470">
    <property type="entry name" value="Helix hairpin bin"/>
    <property type="match status" value="2"/>
</dbReference>
<keyword evidence="2" id="KW-1133">Transmembrane helix</keyword>
<feature type="compositionally biased region" description="Low complexity" evidence="1">
    <location>
        <begin position="26"/>
        <end position="39"/>
    </location>
</feature>
<feature type="domain" description="p-hydroxybenzoic acid efflux pump subunit AaeA-like beta-barrel" evidence="4">
    <location>
        <begin position="305"/>
        <end position="397"/>
    </location>
</feature>
<dbReference type="Proteomes" id="UP000553963">
    <property type="component" value="Unassembled WGS sequence"/>
</dbReference>
<keyword evidence="2" id="KW-0812">Transmembrane</keyword>
<feature type="transmembrane region" description="Helical" evidence="2">
    <location>
        <begin position="65"/>
        <end position="82"/>
    </location>
</feature>
<feature type="domain" description="Multidrug resistance protein MdtA-like barrel-sandwich hybrid" evidence="3">
    <location>
        <begin position="105"/>
        <end position="300"/>
    </location>
</feature>
<dbReference type="RefSeq" id="WP_183398115.1">
    <property type="nucleotide sequence ID" value="NZ_JACIDS010000002.1"/>
</dbReference>
<gene>
    <name evidence="5" type="ORF">GGR25_001499</name>
</gene>
<accession>A0A840AJQ1</accession>
<feature type="region of interest" description="Disordered" evidence="1">
    <location>
        <begin position="1"/>
        <end position="60"/>
    </location>
</feature>
<organism evidence="5 6">
    <name type="scientific">Kaistia hirudinis</name>
    <dbReference type="NCBI Taxonomy" id="1293440"/>
    <lineage>
        <taxon>Bacteria</taxon>
        <taxon>Pseudomonadati</taxon>
        <taxon>Pseudomonadota</taxon>
        <taxon>Alphaproteobacteria</taxon>
        <taxon>Hyphomicrobiales</taxon>
        <taxon>Kaistiaceae</taxon>
        <taxon>Kaistia</taxon>
    </lineage>
</organism>
<dbReference type="PANTHER" id="PTHR30386">
    <property type="entry name" value="MEMBRANE FUSION SUBUNIT OF EMRAB-TOLC MULTIDRUG EFFLUX PUMP"/>
    <property type="match status" value="1"/>
</dbReference>
<evidence type="ECO:0000256" key="2">
    <source>
        <dbReference type="SAM" id="Phobius"/>
    </source>
</evidence>
<reference evidence="5 6" key="1">
    <citation type="submission" date="2020-08" db="EMBL/GenBank/DDBJ databases">
        <title>Genomic Encyclopedia of Type Strains, Phase IV (KMG-IV): sequencing the most valuable type-strain genomes for metagenomic binning, comparative biology and taxonomic classification.</title>
        <authorList>
            <person name="Goeker M."/>
        </authorList>
    </citation>
    <scope>NUCLEOTIDE SEQUENCE [LARGE SCALE GENOMIC DNA]</scope>
    <source>
        <strain evidence="5 6">DSM 25966</strain>
    </source>
</reference>
<dbReference type="Gene3D" id="2.40.30.170">
    <property type="match status" value="1"/>
</dbReference>
<keyword evidence="6" id="KW-1185">Reference proteome</keyword>
<evidence type="ECO:0000313" key="5">
    <source>
        <dbReference type="EMBL" id="MBB3930460.1"/>
    </source>
</evidence>
<protein>
    <submittedName>
        <fullName evidence="5">Membrane fusion protein (Multidrug efflux system)</fullName>
    </submittedName>
</protein>
<dbReference type="SUPFAM" id="SSF111369">
    <property type="entry name" value="HlyD-like secretion proteins"/>
    <property type="match status" value="2"/>
</dbReference>
<evidence type="ECO:0000256" key="1">
    <source>
        <dbReference type="SAM" id="MobiDB-lite"/>
    </source>
</evidence>
<evidence type="ECO:0000259" key="3">
    <source>
        <dbReference type="Pfam" id="PF25917"/>
    </source>
</evidence>
<dbReference type="Gene3D" id="2.40.50.100">
    <property type="match status" value="1"/>
</dbReference>
<dbReference type="PANTHER" id="PTHR30386:SF24">
    <property type="entry name" value="MULTIDRUG RESISTANCE EFFLUX PUMP"/>
    <property type="match status" value="1"/>
</dbReference>
<dbReference type="GO" id="GO:0055085">
    <property type="term" value="P:transmembrane transport"/>
    <property type="evidence" value="ECO:0007669"/>
    <property type="project" value="InterPro"/>
</dbReference>
<dbReference type="AlphaFoldDB" id="A0A840AJQ1"/>
<name>A0A840AJQ1_9HYPH</name>
<comment type="caution">
    <text evidence="5">The sequence shown here is derived from an EMBL/GenBank/DDBJ whole genome shotgun (WGS) entry which is preliminary data.</text>
</comment>
<evidence type="ECO:0000259" key="4">
    <source>
        <dbReference type="Pfam" id="PF25963"/>
    </source>
</evidence>
<dbReference type="InterPro" id="IPR058625">
    <property type="entry name" value="MdtA-like_BSH"/>
</dbReference>
<evidence type="ECO:0000313" key="6">
    <source>
        <dbReference type="Proteomes" id="UP000553963"/>
    </source>
</evidence>
<dbReference type="Pfam" id="PF25963">
    <property type="entry name" value="Beta-barrel_AAEA"/>
    <property type="match status" value="1"/>
</dbReference>
<dbReference type="Pfam" id="PF25917">
    <property type="entry name" value="BSH_RND"/>
    <property type="match status" value="1"/>
</dbReference>
<dbReference type="InterPro" id="IPR058634">
    <property type="entry name" value="AaeA-lik-b-barrel"/>
</dbReference>
<keyword evidence="2" id="KW-0472">Membrane</keyword>
<dbReference type="InterPro" id="IPR050739">
    <property type="entry name" value="MFP"/>
</dbReference>
<sequence>MAKVALVETPHQEAGAAASDIRPVAEQPASKPQPSSKPSEAPPTPASEGSSAPATPARKGGRRRMVLAGIALVALVAGAYYGHDWWTVGRFMVSTDDAYVGADAAVIAPRLSGYVAKVDAQANTSVKAGDPLVQLDDSDQRLAIAAVENQIASQQATLARIDRQIEAAKAGVGQSEAAATSARADLELAVADLDRATKLNESQFASRQTLEQAQATRDKASAAVDSATAGLATAQANVTVLEAQRTEADRALDQFDTTLAQKKLDLERTVVRAPFDGIVGNRAVEPGEYVAAGQRLMALVPSNDLYIDANFKETQLQRIRPGAKALVTVDAADDRPFTGTVESIAPASGAVFSLLPPDNATGNFTKITQRVPVRIRIPADAVAAGELRPGLSVTVEVDSRTGDTPAGN</sequence>
<dbReference type="EMBL" id="JACIDS010000002">
    <property type="protein sequence ID" value="MBB3930460.1"/>
    <property type="molecule type" value="Genomic_DNA"/>
</dbReference>